<dbReference type="SUPFAM" id="SSF55103">
    <property type="entry name" value="FAD-linked oxidases, C-terminal domain"/>
    <property type="match status" value="1"/>
</dbReference>
<evidence type="ECO:0000313" key="12">
    <source>
        <dbReference type="Proteomes" id="UP000023152"/>
    </source>
</evidence>
<dbReference type="GO" id="GO:0004458">
    <property type="term" value="F:D-lactate dehydrogenase (cytochrome) activity"/>
    <property type="evidence" value="ECO:0007669"/>
    <property type="project" value="UniProtKB-EC"/>
</dbReference>
<evidence type="ECO:0000313" key="11">
    <source>
        <dbReference type="EMBL" id="ETO17531.1"/>
    </source>
</evidence>
<comment type="cofactor">
    <cofactor evidence="1">
        <name>FAD</name>
        <dbReference type="ChEBI" id="CHEBI:57692"/>
    </cofactor>
</comment>
<evidence type="ECO:0000259" key="10">
    <source>
        <dbReference type="PROSITE" id="PS51387"/>
    </source>
</evidence>
<dbReference type="InterPro" id="IPR016171">
    <property type="entry name" value="Vanillyl_alc_oxidase_C-sub2"/>
</dbReference>
<dbReference type="EC" id="1.1.2.4" evidence="9"/>
<keyword evidence="12" id="KW-1185">Reference proteome</keyword>
<protein>
    <recommendedName>
        <fullName evidence="9">D-lactate dehydrogenase (cytochrome)</fullName>
        <ecNumber evidence="9">1.1.2.4</ecNumber>
    </recommendedName>
</protein>
<evidence type="ECO:0000256" key="5">
    <source>
        <dbReference type="ARBA" id="ARBA00022827"/>
    </source>
</evidence>
<dbReference type="Gene3D" id="3.30.70.2740">
    <property type="match status" value="1"/>
</dbReference>
<dbReference type="InterPro" id="IPR006094">
    <property type="entry name" value="Oxid_FAD_bind_N"/>
</dbReference>
<dbReference type="Pfam" id="PF02913">
    <property type="entry name" value="FAD-oxidase_C"/>
    <property type="match status" value="1"/>
</dbReference>
<comment type="similarity">
    <text evidence="3">Belongs to the FAD-binding oxidoreductase/transferase type 4 family.</text>
</comment>
<dbReference type="Gene3D" id="1.10.45.10">
    <property type="entry name" value="Vanillyl-alcohol Oxidase, Chain A, domain 4"/>
    <property type="match status" value="1"/>
</dbReference>
<keyword evidence="6" id="KW-0809">Transit peptide</keyword>
<dbReference type="InterPro" id="IPR016166">
    <property type="entry name" value="FAD-bd_PCMH"/>
</dbReference>
<evidence type="ECO:0000256" key="2">
    <source>
        <dbReference type="ARBA" id="ARBA00004173"/>
    </source>
</evidence>
<comment type="subcellular location">
    <subcellularLocation>
        <location evidence="2">Mitochondrion</location>
    </subcellularLocation>
</comment>
<dbReference type="FunFam" id="1.10.45.10:FF:000001">
    <property type="entry name" value="D-lactate dehydrogenase mitochondrial"/>
    <property type="match status" value="1"/>
</dbReference>
<proteinExistence type="inferred from homology"/>
<dbReference type="AlphaFoldDB" id="X6MV62"/>
<evidence type="ECO:0000256" key="3">
    <source>
        <dbReference type="ARBA" id="ARBA00008000"/>
    </source>
</evidence>
<dbReference type="PANTHER" id="PTHR11748">
    <property type="entry name" value="D-LACTATE DEHYDROGENASE"/>
    <property type="match status" value="1"/>
</dbReference>
<evidence type="ECO:0000256" key="7">
    <source>
        <dbReference type="ARBA" id="ARBA00023002"/>
    </source>
</evidence>
<keyword evidence="8" id="KW-0496">Mitochondrion</keyword>
<dbReference type="InterPro" id="IPR016164">
    <property type="entry name" value="FAD-linked_Oxase-like_C"/>
</dbReference>
<dbReference type="InterPro" id="IPR016169">
    <property type="entry name" value="FAD-bd_PCMH_sub2"/>
</dbReference>
<organism evidence="11 12">
    <name type="scientific">Reticulomyxa filosa</name>
    <dbReference type="NCBI Taxonomy" id="46433"/>
    <lineage>
        <taxon>Eukaryota</taxon>
        <taxon>Sar</taxon>
        <taxon>Rhizaria</taxon>
        <taxon>Retaria</taxon>
        <taxon>Foraminifera</taxon>
        <taxon>Monothalamids</taxon>
        <taxon>Reticulomyxidae</taxon>
        <taxon>Reticulomyxa</taxon>
    </lineage>
</organism>
<evidence type="ECO:0000256" key="8">
    <source>
        <dbReference type="ARBA" id="ARBA00023128"/>
    </source>
</evidence>
<dbReference type="GO" id="GO:1903457">
    <property type="term" value="P:lactate catabolic process"/>
    <property type="evidence" value="ECO:0007669"/>
    <property type="project" value="TreeGrafter"/>
</dbReference>
<dbReference type="GO" id="GO:0005739">
    <property type="term" value="C:mitochondrion"/>
    <property type="evidence" value="ECO:0007669"/>
    <property type="project" value="UniProtKB-SubCell"/>
</dbReference>
<dbReference type="PROSITE" id="PS51387">
    <property type="entry name" value="FAD_PCMH"/>
    <property type="match status" value="1"/>
</dbReference>
<reference evidence="11 12" key="1">
    <citation type="journal article" date="2013" name="Curr. Biol.">
        <title>The Genome of the Foraminiferan Reticulomyxa filosa.</title>
        <authorList>
            <person name="Glockner G."/>
            <person name="Hulsmann N."/>
            <person name="Schleicher M."/>
            <person name="Noegel A.A."/>
            <person name="Eichinger L."/>
            <person name="Gallinger C."/>
            <person name="Pawlowski J."/>
            <person name="Sierra R."/>
            <person name="Euteneuer U."/>
            <person name="Pillet L."/>
            <person name="Moustafa A."/>
            <person name="Platzer M."/>
            <person name="Groth M."/>
            <person name="Szafranski K."/>
            <person name="Schliwa M."/>
        </authorList>
    </citation>
    <scope>NUCLEOTIDE SEQUENCE [LARGE SCALE GENOMIC DNA]</scope>
</reference>
<dbReference type="PANTHER" id="PTHR11748:SF111">
    <property type="entry name" value="D-LACTATE DEHYDROGENASE, MITOCHONDRIAL-RELATED"/>
    <property type="match status" value="1"/>
</dbReference>
<evidence type="ECO:0000256" key="1">
    <source>
        <dbReference type="ARBA" id="ARBA00001974"/>
    </source>
</evidence>
<keyword evidence="7" id="KW-0560">Oxidoreductase</keyword>
<evidence type="ECO:0000256" key="4">
    <source>
        <dbReference type="ARBA" id="ARBA00022630"/>
    </source>
</evidence>
<evidence type="ECO:0000256" key="9">
    <source>
        <dbReference type="ARBA" id="ARBA00038897"/>
    </source>
</evidence>
<dbReference type="Gene3D" id="3.30.465.10">
    <property type="match status" value="1"/>
</dbReference>
<dbReference type="InterPro" id="IPR036318">
    <property type="entry name" value="FAD-bd_PCMH-like_sf"/>
</dbReference>
<dbReference type="GO" id="GO:0071949">
    <property type="term" value="F:FAD binding"/>
    <property type="evidence" value="ECO:0007669"/>
    <property type="project" value="InterPro"/>
</dbReference>
<keyword evidence="5" id="KW-0274">FAD</keyword>
<evidence type="ECO:0000256" key="6">
    <source>
        <dbReference type="ARBA" id="ARBA00022946"/>
    </source>
</evidence>
<sequence>MQCVVEPGVNVHYLNSQVLIPKYGLFLGVDPAPAACIGGMVGTCCSGPSAFQYGTMLNQVINLTLVLWDGTVIKTGQRAVKSVAGYNLNGLFVGSEGTLGIVTEITLRLRAVPKWTEIAQAYFDDMVSVAKCQNDILQSGIQLAAFEFLDNVMVTACQDYNPKGIQSLIRNKHLMIFKFAGPSKKHIHADIECIQEIVKKYSKYPFIFSTDEQERKRLWNTRKAAFWAAKAINNSKDVIITDVAVPYSNLGDILVKVKKELDASPLVGPIIAHIGDGNFHSCLLYDNKNVLEIAEAKRLCNFIVDLALQLEGTCTAEHGVGLRKKEYLFKEFGNHTVQFMSNLKHFIDPIGIFNPGKIVD</sequence>
<dbReference type="OrthoDB" id="5332616at2759"/>
<dbReference type="EMBL" id="ASPP01016436">
    <property type="protein sequence ID" value="ETO17531.1"/>
    <property type="molecule type" value="Genomic_DNA"/>
</dbReference>
<dbReference type="OMA" id="WSTIGGN"/>
<dbReference type="FunFam" id="3.30.70.2740:FF:000001">
    <property type="entry name" value="D-lactate dehydrogenase mitochondrial"/>
    <property type="match status" value="1"/>
</dbReference>
<dbReference type="GO" id="GO:0008720">
    <property type="term" value="F:D-lactate dehydrogenase (NAD+) activity"/>
    <property type="evidence" value="ECO:0007669"/>
    <property type="project" value="TreeGrafter"/>
</dbReference>
<dbReference type="Pfam" id="PF01565">
    <property type="entry name" value="FAD_binding_4"/>
    <property type="match status" value="1"/>
</dbReference>
<dbReference type="Proteomes" id="UP000023152">
    <property type="component" value="Unassembled WGS sequence"/>
</dbReference>
<keyword evidence="4" id="KW-0285">Flavoprotein</keyword>
<feature type="domain" description="FAD-binding PCMH-type" evidence="10">
    <location>
        <begin position="1"/>
        <end position="112"/>
    </location>
</feature>
<gene>
    <name evidence="11" type="ORF">RFI_19789</name>
</gene>
<comment type="caution">
    <text evidence="11">The sequence shown here is derived from an EMBL/GenBank/DDBJ whole genome shotgun (WGS) entry which is preliminary data.</text>
</comment>
<dbReference type="SUPFAM" id="SSF56176">
    <property type="entry name" value="FAD-binding/transporter-associated domain-like"/>
    <property type="match status" value="1"/>
</dbReference>
<name>X6MV62_RETFI</name>
<accession>X6MV62</accession>
<dbReference type="InterPro" id="IPR004113">
    <property type="entry name" value="FAD-bd_oxidored_4_C"/>
</dbReference>